<dbReference type="RefSeq" id="WP_122200207.1">
    <property type="nucleotide sequence ID" value="NZ_JBHSKC010000004.1"/>
</dbReference>
<sequence>MSSVDIARALPSIAEVRALSRAFATLDAVLGGGWPHTFDRAWRPGHELATMSDGGGDAYSIVFTPDGALLLGFDHESEMSPYGSDDYATWPGLVDDVPGVFSELLASPEFGHQGPDGPFLAATVCIWRGHDDPAWRTGDIEFPPGDDPDGASWLFGTLASATPETLLDYATRHAGRGVVELSDIKAVLGHRRLTSDLLERLNPVADPAMLAEALDRIG</sequence>
<comment type="caution">
    <text evidence="1">The sequence shown here is derived from an EMBL/GenBank/DDBJ whole genome shotgun (WGS) entry which is preliminary data.</text>
</comment>
<evidence type="ECO:0000313" key="2">
    <source>
        <dbReference type="Proteomes" id="UP000282674"/>
    </source>
</evidence>
<keyword evidence="2" id="KW-1185">Reference proteome</keyword>
<dbReference type="Proteomes" id="UP000282674">
    <property type="component" value="Unassembled WGS sequence"/>
</dbReference>
<evidence type="ECO:0000313" key="1">
    <source>
        <dbReference type="EMBL" id="RMI29039.1"/>
    </source>
</evidence>
<organism evidence="1 2">
    <name type="scientific">Actinomadura harenae</name>
    <dbReference type="NCBI Taxonomy" id="2483351"/>
    <lineage>
        <taxon>Bacteria</taxon>
        <taxon>Bacillati</taxon>
        <taxon>Actinomycetota</taxon>
        <taxon>Actinomycetes</taxon>
        <taxon>Streptosporangiales</taxon>
        <taxon>Thermomonosporaceae</taxon>
        <taxon>Actinomadura</taxon>
    </lineage>
</organism>
<protein>
    <submittedName>
        <fullName evidence="1">Uncharacterized protein</fullName>
    </submittedName>
</protein>
<dbReference type="OrthoDB" id="361945at2"/>
<reference evidence="1 2" key="1">
    <citation type="submission" date="2018-10" db="EMBL/GenBank/DDBJ databases">
        <title>Isolation from soil.</title>
        <authorList>
            <person name="Hu J."/>
        </authorList>
    </citation>
    <scope>NUCLEOTIDE SEQUENCE [LARGE SCALE GENOMIC DNA]</scope>
    <source>
        <strain evidence="1 2">NEAU-Ht49</strain>
    </source>
</reference>
<dbReference type="AlphaFoldDB" id="A0A3M2KUA2"/>
<proteinExistence type="predicted"/>
<dbReference type="EMBL" id="RFFG01000261">
    <property type="protein sequence ID" value="RMI29039.1"/>
    <property type="molecule type" value="Genomic_DNA"/>
</dbReference>
<gene>
    <name evidence="1" type="ORF">EBO15_43385</name>
</gene>
<name>A0A3M2KUA2_9ACTN</name>
<accession>A0A3M2KUA2</accession>